<organism evidence="5 6">
    <name type="scientific">Prosthecobacter fluviatilis</name>
    <dbReference type="NCBI Taxonomy" id="445931"/>
    <lineage>
        <taxon>Bacteria</taxon>
        <taxon>Pseudomonadati</taxon>
        <taxon>Verrucomicrobiota</taxon>
        <taxon>Verrucomicrobiia</taxon>
        <taxon>Verrucomicrobiales</taxon>
        <taxon>Verrucomicrobiaceae</taxon>
        <taxon>Prosthecobacter</taxon>
    </lineage>
</organism>
<keyword evidence="1" id="KW-0175">Coiled coil</keyword>
<evidence type="ECO:0000313" key="6">
    <source>
        <dbReference type="Proteomes" id="UP001596052"/>
    </source>
</evidence>
<dbReference type="PANTHER" id="PTHR30367:SF1">
    <property type="entry name" value="MULTIDRUG RESISTANCE PROTEIN MDTN"/>
    <property type="match status" value="1"/>
</dbReference>
<protein>
    <submittedName>
        <fullName evidence="5">Biotin/lipoyl-binding protein</fullName>
    </submittedName>
</protein>
<feature type="transmembrane region" description="Helical" evidence="3">
    <location>
        <begin position="429"/>
        <end position="448"/>
    </location>
</feature>
<evidence type="ECO:0000256" key="1">
    <source>
        <dbReference type="SAM" id="Coils"/>
    </source>
</evidence>
<dbReference type="Gene3D" id="1.10.287.470">
    <property type="entry name" value="Helix hairpin bin"/>
    <property type="match status" value="1"/>
</dbReference>
<keyword evidence="3" id="KW-1133">Transmembrane helix</keyword>
<name>A0ABW0KJJ1_9BACT</name>
<dbReference type="Gene3D" id="2.40.50.100">
    <property type="match status" value="1"/>
</dbReference>
<dbReference type="RefSeq" id="WP_377162567.1">
    <property type="nucleotide sequence ID" value="NZ_JBHSMQ010000001.1"/>
</dbReference>
<dbReference type="InterPro" id="IPR058647">
    <property type="entry name" value="BSH_CzcB-like"/>
</dbReference>
<feature type="region of interest" description="Disordered" evidence="2">
    <location>
        <begin position="1"/>
        <end position="25"/>
    </location>
</feature>
<feature type="transmembrane region" description="Helical" evidence="3">
    <location>
        <begin position="250"/>
        <end position="271"/>
    </location>
</feature>
<dbReference type="Pfam" id="PF25973">
    <property type="entry name" value="BSH_CzcB"/>
    <property type="match status" value="1"/>
</dbReference>
<dbReference type="Proteomes" id="UP001596052">
    <property type="component" value="Unassembled WGS sequence"/>
</dbReference>
<dbReference type="InterPro" id="IPR050393">
    <property type="entry name" value="MFP_Efflux_Pump"/>
</dbReference>
<feature type="transmembrane region" description="Helical" evidence="3">
    <location>
        <begin position="186"/>
        <end position="204"/>
    </location>
</feature>
<sequence>MSPLSQSGQRSWSPPSLRADLTNSRQSREDQEIVVVKHSLARTYFKLSANDYDLACLFDGRRSCRQIADLAAEMGVKSDPEHVAALASQLLERGLLVATADSHRAMARRHHRHSGWLGLWAWISGFLFARIPLVDPDSMLAWAEKRIRWCWSVGAVRFAGILLAGACLAVFSRLDEFPAAIKQSMNLPNLAAAWILLVVVKILHELGHGLTCKHYGGEVRELGLLLILFSPFFYVNVSDSYLFPKKHQRVLVAAAGIVVELVIAAFAAIAWALSRPGPAREVLFALMMITSIWTVLFNANPLMKFDGYYMLSDLTGIPNLRQRAMSAAVTVIDRIFFGSLLPRTSTSGDNRLTWLAVFGFASQMYLLLVIAGIFALLRWFGSELGLRWAGDALGLVLLFGMLGIPMFRYLSERFRWMAGQPGGPWNPRWLQRLATMAVIIFAVSWLPVPTRPVRKALVTPVQTAVIRSEVAGRLASVHVAVGQHVEPGDLLMTLASPRLNSAVEQAEHQVEASKLNAERLLGAEAPGLLVQARAEVLAAEVALKAAKQNLEKTRICSPAKGIVVTQEIDCQLGRGYRPGEILCEIVSEGPYEAYVPVQEHAMDWLPQQAKTHVRLSGCSSESYVAVAKQAEHTEPFRHLPESIAQALEKELAVVTGADGRMLPVETFFGVRVPLPPAACIRPGMTGCVQFDCGSSPLGRWLWQRWLEFIDPHYRL</sequence>
<feature type="compositionally biased region" description="Polar residues" evidence="2">
    <location>
        <begin position="1"/>
        <end position="14"/>
    </location>
</feature>
<feature type="domain" description="CzcB-like barrel-sandwich hybrid" evidence="4">
    <location>
        <begin position="462"/>
        <end position="568"/>
    </location>
</feature>
<evidence type="ECO:0000256" key="2">
    <source>
        <dbReference type="SAM" id="MobiDB-lite"/>
    </source>
</evidence>
<feature type="transmembrane region" description="Helical" evidence="3">
    <location>
        <begin position="354"/>
        <end position="380"/>
    </location>
</feature>
<evidence type="ECO:0000256" key="3">
    <source>
        <dbReference type="SAM" id="Phobius"/>
    </source>
</evidence>
<accession>A0ABW0KJJ1</accession>
<reference evidence="6" key="1">
    <citation type="journal article" date="2019" name="Int. J. Syst. Evol. Microbiol.">
        <title>The Global Catalogue of Microorganisms (GCM) 10K type strain sequencing project: providing services to taxonomists for standard genome sequencing and annotation.</title>
        <authorList>
            <consortium name="The Broad Institute Genomics Platform"/>
            <consortium name="The Broad Institute Genome Sequencing Center for Infectious Disease"/>
            <person name="Wu L."/>
            <person name="Ma J."/>
        </authorList>
    </citation>
    <scope>NUCLEOTIDE SEQUENCE [LARGE SCALE GENOMIC DNA]</scope>
    <source>
        <strain evidence="6">CGMCC 4.1469</strain>
    </source>
</reference>
<gene>
    <name evidence="5" type="ORF">ACFQDI_01245</name>
</gene>
<feature type="transmembrane region" description="Helical" evidence="3">
    <location>
        <begin position="114"/>
        <end position="134"/>
    </location>
</feature>
<feature type="coiled-coil region" evidence="1">
    <location>
        <begin position="503"/>
        <end position="549"/>
    </location>
</feature>
<comment type="caution">
    <text evidence="5">The sequence shown here is derived from an EMBL/GenBank/DDBJ whole genome shotgun (WGS) entry which is preliminary data.</text>
</comment>
<proteinExistence type="predicted"/>
<keyword evidence="6" id="KW-1185">Reference proteome</keyword>
<keyword evidence="3" id="KW-0812">Transmembrane</keyword>
<evidence type="ECO:0000259" key="4">
    <source>
        <dbReference type="Pfam" id="PF25973"/>
    </source>
</evidence>
<dbReference type="EMBL" id="JBHSMQ010000001">
    <property type="protein sequence ID" value="MFC5453464.1"/>
    <property type="molecule type" value="Genomic_DNA"/>
</dbReference>
<dbReference type="PANTHER" id="PTHR30367">
    <property type="entry name" value="P-HYDROXYBENZOIC ACID EFFLUX PUMP SUBUNIT AAEA-RELATED"/>
    <property type="match status" value="1"/>
</dbReference>
<feature type="transmembrane region" description="Helical" evidence="3">
    <location>
        <begin position="224"/>
        <end position="243"/>
    </location>
</feature>
<evidence type="ECO:0000313" key="5">
    <source>
        <dbReference type="EMBL" id="MFC5453464.1"/>
    </source>
</evidence>
<dbReference type="SUPFAM" id="SSF111369">
    <property type="entry name" value="HlyD-like secretion proteins"/>
    <property type="match status" value="1"/>
</dbReference>
<feature type="transmembrane region" description="Helical" evidence="3">
    <location>
        <begin position="392"/>
        <end position="409"/>
    </location>
</feature>
<feature type="transmembrane region" description="Helical" evidence="3">
    <location>
        <begin position="283"/>
        <end position="303"/>
    </location>
</feature>
<keyword evidence="3" id="KW-0472">Membrane</keyword>
<feature type="transmembrane region" description="Helical" evidence="3">
    <location>
        <begin position="154"/>
        <end position="174"/>
    </location>
</feature>